<feature type="region of interest" description="Disordered" evidence="1">
    <location>
        <begin position="39"/>
        <end position="65"/>
    </location>
</feature>
<evidence type="ECO:0000256" key="1">
    <source>
        <dbReference type="SAM" id="MobiDB-lite"/>
    </source>
</evidence>
<feature type="compositionally biased region" description="Basic residues" evidence="1">
    <location>
        <begin position="383"/>
        <end position="395"/>
    </location>
</feature>
<evidence type="ECO:0000313" key="2">
    <source>
        <dbReference type="EMBL" id="TMW59194.1"/>
    </source>
</evidence>
<feature type="compositionally biased region" description="Basic and acidic residues" evidence="1">
    <location>
        <begin position="41"/>
        <end position="63"/>
    </location>
</feature>
<dbReference type="OrthoDB" id="121285at2759"/>
<keyword evidence="3" id="KW-1185">Reference proteome</keyword>
<dbReference type="EMBL" id="SPLM01000110">
    <property type="protein sequence ID" value="TMW59194.1"/>
    <property type="molecule type" value="Genomic_DNA"/>
</dbReference>
<dbReference type="Proteomes" id="UP000794436">
    <property type="component" value="Unassembled WGS sequence"/>
</dbReference>
<protein>
    <submittedName>
        <fullName evidence="2">Uncharacterized protein</fullName>
    </submittedName>
</protein>
<evidence type="ECO:0000313" key="3">
    <source>
        <dbReference type="Proteomes" id="UP000794436"/>
    </source>
</evidence>
<gene>
    <name evidence="2" type="ORF">Poli38472_007339</name>
</gene>
<feature type="region of interest" description="Disordered" evidence="1">
    <location>
        <begin position="105"/>
        <end position="163"/>
    </location>
</feature>
<dbReference type="AlphaFoldDB" id="A0A8K1C9Z4"/>
<sequence>MSSQNGSEPSSFDSEHHGDVARAGFMRMYVLLHSSLSPLDQKMDYRDERGENEAKDAENKDLWCDTEANEEDERFQLLYVSGGHYFHGDITLPDELDDEDDAFAEENEAKDSKDGDSEGSSDAEAAERRREAREKPRRRRRRDTPRPNMHWSPDSVDRRTSPGLVGPGYVDVADLPLLLPHFQMQQDQLVLVNQVADFRQEIRDVLYQMDEVADFFVEELSKDKVIERIADATKEFHWIASSDNPTFFELQTYRRTNEPMVEAGVSIAVMKLVVRDVLLDIIYHKDSYFVTVRENQEELALEDMFVPQIACMGPCFLVRRYNDTDVKQLLLWCALPDELELSVRGTSPTHAKSESPKRRARVGIQANDTQLYCLLGKSPRPGARTKKRRPYKAKRQHEDNDEELPVDVVFRFNAYVYRGATTLRAAELNDLARWRSATLPRLQAHAQSTLAFFGSITDNEELALEVPEPIARANALSKRLEITLLLTMMEILTASQQWVERFLAEIDVIALETANKGNADWLRGHLRQWLESGDGSEYFYELELGGYASKLWQDDDEDARDDVALLVWKGVVHQAVVVVAYRRQSLYLMLYELEDAATLPADGLACFGLLPEFHNKGRGYLIRPFSPHETSEEWLQGAKLWLWQTTASVAREELQAENARATYWQSGSKHDEADMATAAWFQAKETDKEEGKPQADVEEAPRAVTRHAEVVENDAKATEKATYPSRKERVGKRHHLAPLPNVLSTTGTHSAPWDLQTGRPI</sequence>
<feature type="compositionally biased region" description="Basic and acidic residues" evidence="1">
    <location>
        <begin position="125"/>
        <end position="134"/>
    </location>
</feature>
<feature type="compositionally biased region" description="Basic and acidic residues" evidence="1">
    <location>
        <begin position="107"/>
        <end position="116"/>
    </location>
</feature>
<comment type="caution">
    <text evidence="2">The sequence shown here is derived from an EMBL/GenBank/DDBJ whole genome shotgun (WGS) entry which is preliminary data.</text>
</comment>
<accession>A0A8K1C9Z4</accession>
<reference evidence="2" key="1">
    <citation type="submission" date="2019-03" db="EMBL/GenBank/DDBJ databases">
        <title>Long read genome sequence of the mycoparasitic Pythium oligandrum ATCC 38472 isolated from sugarbeet rhizosphere.</title>
        <authorList>
            <person name="Gaulin E."/>
        </authorList>
    </citation>
    <scope>NUCLEOTIDE SEQUENCE</scope>
    <source>
        <strain evidence="2">ATCC 38472_TT</strain>
    </source>
</reference>
<proteinExistence type="predicted"/>
<feature type="region of interest" description="Disordered" evidence="1">
    <location>
        <begin position="378"/>
        <end position="399"/>
    </location>
</feature>
<name>A0A8K1C9Z4_PYTOL</name>
<feature type="region of interest" description="Disordered" evidence="1">
    <location>
        <begin position="714"/>
        <end position="761"/>
    </location>
</feature>
<organism evidence="2 3">
    <name type="scientific">Pythium oligandrum</name>
    <name type="common">Mycoparasitic fungus</name>
    <dbReference type="NCBI Taxonomy" id="41045"/>
    <lineage>
        <taxon>Eukaryota</taxon>
        <taxon>Sar</taxon>
        <taxon>Stramenopiles</taxon>
        <taxon>Oomycota</taxon>
        <taxon>Peronosporomycetes</taxon>
        <taxon>Pythiales</taxon>
        <taxon>Pythiaceae</taxon>
        <taxon>Pythium</taxon>
    </lineage>
</organism>